<dbReference type="GO" id="GO:0006284">
    <property type="term" value="P:base-excision repair"/>
    <property type="evidence" value="ECO:0007669"/>
    <property type="project" value="TreeGrafter"/>
</dbReference>
<feature type="binding site" evidence="9">
    <location>
        <position position="315"/>
    </location>
    <ligand>
        <name>Mg(2+)</name>
        <dbReference type="ChEBI" id="CHEBI:18420"/>
        <label>1</label>
    </ligand>
</feature>
<feature type="active site" description="Proton acceptor" evidence="8">
    <location>
        <position position="315"/>
    </location>
</feature>
<feature type="compositionally biased region" description="Polar residues" evidence="13">
    <location>
        <begin position="441"/>
        <end position="455"/>
    </location>
</feature>
<comment type="similarity">
    <text evidence="1 12">Belongs to the DNA repair enzymes AP/ExoA family.</text>
</comment>
<protein>
    <recommendedName>
        <fullName evidence="12">DNA-(apurinic or apyrimidinic site) endonuclease</fullName>
        <ecNumber evidence="12">3.1.-.-</ecNumber>
    </recommendedName>
</protein>
<feature type="binding site" evidence="9">
    <location>
        <position position="314"/>
    </location>
    <ligand>
        <name>Mg(2+)</name>
        <dbReference type="ChEBI" id="CHEBI:18420"/>
        <label>1</label>
    </ligand>
</feature>
<feature type="binding site" evidence="9">
    <location>
        <position position="201"/>
    </location>
    <ligand>
        <name>Mg(2+)</name>
        <dbReference type="ChEBI" id="CHEBI:18420"/>
        <label>1</label>
    </ligand>
</feature>
<dbReference type="SUPFAM" id="SSF56219">
    <property type="entry name" value="DNase I-like"/>
    <property type="match status" value="1"/>
</dbReference>
<dbReference type="InterPro" id="IPR036691">
    <property type="entry name" value="Endo/exonu/phosph_ase_sf"/>
</dbReference>
<dbReference type="AlphaFoldDB" id="A0AA38PH36"/>
<dbReference type="PANTHER" id="PTHR22748:SF4">
    <property type="entry name" value="DNA-(APURINIC OR APYRIMIDINIC SITE) ENDONUCLEASE 2"/>
    <property type="match status" value="1"/>
</dbReference>
<evidence type="ECO:0000256" key="1">
    <source>
        <dbReference type="ARBA" id="ARBA00007092"/>
    </source>
</evidence>
<dbReference type="InterPro" id="IPR004808">
    <property type="entry name" value="AP_endonuc_1"/>
</dbReference>
<dbReference type="CDD" id="cd09088">
    <property type="entry name" value="Ape2-like_AP-endo"/>
    <property type="match status" value="1"/>
</dbReference>
<keyword evidence="6 9" id="KW-0460">Magnesium</keyword>
<dbReference type="PROSITE" id="PS51999">
    <property type="entry name" value="ZF_GRF"/>
    <property type="match status" value="1"/>
</dbReference>
<feature type="binding site" evidence="9">
    <location>
        <position position="203"/>
    </location>
    <ligand>
        <name>Mg(2+)</name>
        <dbReference type="ChEBI" id="CHEBI:18420"/>
        <label>1</label>
    </ligand>
</feature>
<dbReference type="GO" id="GO:0008311">
    <property type="term" value="F:double-stranded DNA 3'-5' DNA exonuclease activity"/>
    <property type="evidence" value="ECO:0007669"/>
    <property type="project" value="TreeGrafter"/>
</dbReference>
<keyword evidence="4" id="KW-0378">Hydrolase</keyword>
<evidence type="ECO:0000256" key="6">
    <source>
        <dbReference type="ARBA" id="ARBA00022842"/>
    </source>
</evidence>
<evidence type="ECO:0000256" key="7">
    <source>
        <dbReference type="ARBA" id="ARBA00023242"/>
    </source>
</evidence>
<keyword evidence="15" id="KW-0540">Nuclease</keyword>
<evidence type="ECO:0000256" key="12">
    <source>
        <dbReference type="RuleBase" id="RU362131"/>
    </source>
</evidence>
<dbReference type="EC" id="3.1.-.-" evidence="12"/>
<evidence type="ECO:0000256" key="8">
    <source>
        <dbReference type="PIRSR" id="PIRSR604808-1"/>
    </source>
</evidence>
<dbReference type="GO" id="GO:0008081">
    <property type="term" value="F:phosphoric diester hydrolase activity"/>
    <property type="evidence" value="ECO:0007669"/>
    <property type="project" value="TreeGrafter"/>
</dbReference>
<feature type="binding site" evidence="9">
    <location>
        <position position="42"/>
    </location>
    <ligand>
        <name>Mg(2+)</name>
        <dbReference type="ChEBI" id="CHEBI:18420"/>
        <label>1</label>
    </ligand>
</feature>
<evidence type="ECO:0000259" key="14">
    <source>
        <dbReference type="PROSITE" id="PS51999"/>
    </source>
</evidence>
<dbReference type="NCBIfam" id="TIGR00633">
    <property type="entry name" value="xth"/>
    <property type="match status" value="1"/>
</dbReference>
<feature type="compositionally biased region" description="Low complexity" evidence="13">
    <location>
        <begin position="594"/>
        <end position="619"/>
    </location>
</feature>
<keyword evidence="9" id="KW-0464">Manganese</keyword>
<evidence type="ECO:0000256" key="5">
    <source>
        <dbReference type="ARBA" id="ARBA00022833"/>
    </source>
</evidence>
<keyword evidence="2 9" id="KW-0479">Metal-binding</keyword>
<organism evidence="15 16">
    <name type="scientific">Lentinula raphanica</name>
    <dbReference type="NCBI Taxonomy" id="153919"/>
    <lineage>
        <taxon>Eukaryota</taxon>
        <taxon>Fungi</taxon>
        <taxon>Dikarya</taxon>
        <taxon>Basidiomycota</taxon>
        <taxon>Agaricomycotina</taxon>
        <taxon>Agaricomycetes</taxon>
        <taxon>Agaricomycetidae</taxon>
        <taxon>Agaricales</taxon>
        <taxon>Marasmiineae</taxon>
        <taxon>Omphalotaceae</taxon>
        <taxon>Lentinula</taxon>
    </lineage>
</organism>
<evidence type="ECO:0000313" key="15">
    <source>
        <dbReference type="EMBL" id="KAJ3842828.1"/>
    </source>
</evidence>
<evidence type="ECO:0000256" key="4">
    <source>
        <dbReference type="ARBA" id="ARBA00022801"/>
    </source>
</evidence>
<dbReference type="InterPro" id="IPR010666">
    <property type="entry name" value="Znf_GRF"/>
</dbReference>
<feature type="region of interest" description="Disordered" evidence="13">
    <location>
        <begin position="384"/>
        <end position="426"/>
    </location>
</feature>
<dbReference type="Proteomes" id="UP001163846">
    <property type="component" value="Unassembled WGS sequence"/>
</dbReference>
<comment type="caution">
    <text evidence="15">The sequence shown here is derived from an EMBL/GenBank/DDBJ whole genome shotgun (WGS) entry which is preliminary data.</text>
</comment>
<sequence length="704" mass="78300">MRILTWNINGIRTIPQYHPWNTLKNHDAILDHLNADIINFQEVKSSRTALPAPVAAPPSYDAYYSFPLTKNGYSGVATYTRRPSTTTSGVTALKAEEGLTGILRQPHLKPPISDAERVSRPEAYDYGEEFESMDLKSLDAEGRVLTFDFGLFVLINVYCPNDGSSEEDTSRFDYKMAFHRLLEARIRALIREGREVILLGDINACAAIIDHCEGDIIVRRGAGLGFDGDSEEYFWVENEARRWLRDLLEGEKKCLVDVVRKYHPERRGMFTCWNTKLSARASNYGTRIDYILVTPGLLPWIKAADIEPSIKGSDHCPVWIDLHEEITLPESNLTIKLRDRTSCTTSGQIQAKPIAPRLATHFWDEYSGKQRLLASFFGVGSAEDKTKKTKTVAEATSKKSSRNESSADELALLGGEKRAERSDAERENMHMDATDMCESLSSPNLLKTAPSSSLSLGEPSRTPTPTSTPSSSNPIKKRKSPPPSQTPAASSGSRSIPYSKQKKQRKEKEEDIKDVKRPGQSKLSSFFVAPSASKEKTQSKGPAKSKIKRSRTVSAEELSEMEAEVDSVIDLTSEDLHVVEEEIDDEDLRRAIQLSLSQTDSSSSSSPASLVASSSSQEAWKSLLKPPEPPKCLVHNEVAKQFRVNKPGVNKGRSFWVCSRPVGPGYDKGRSERPREEVDSRWKCNFFVWSSDLGTKKTAGTSGK</sequence>
<dbReference type="Gene3D" id="3.60.10.10">
    <property type="entry name" value="Endonuclease/exonuclease/phosphatase"/>
    <property type="match status" value="1"/>
</dbReference>
<feature type="region of interest" description="Disordered" evidence="13">
    <location>
        <begin position="594"/>
        <end position="627"/>
    </location>
</feature>
<feature type="active site" evidence="8">
    <location>
        <position position="158"/>
    </location>
</feature>
<evidence type="ECO:0000256" key="10">
    <source>
        <dbReference type="PIRSR" id="PIRSR604808-3"/>
    </source>
</evidence>
<feature type="site" description="Important for catalytic activity" evidence="10">
    <location>
        <position position="289"/>
    </location>
</feature>
<evidence type="ECO:0000313" key="16">
    <source>
        <dbReference type="Proteomes" id="UP001163846"/>
    </source>
</evidence>
<dbReference type="InterPro" id="IPR005135">
    <property type="entry name" value="Endo/exonuclease/phosphatase"/>
</dbReference>
<dbReference type="GO" id="GO:0008270">
    <property type="term" value="F:zinc ion binding"/>
    <property type="evidence" value="ECO:0007669"/>
    <property type="project" value="UniProtKB-KW"/>
</dbReference>
<evidence type="ECO:0000256" key="3">
    <source>
        <dbReference type="ARBA" id="ARBA00022771"/>
    </source>
</evidence>
<feature type="domain" description="GRF-type" evidence="14">
    <location>
        <begin position="632"/>
        <end position="693"/>
    </location>
</feature>
<dbReference type="PANTHER" id="PTHR22748">
    <property type="entry name" value="AP ENDONUCLEASE"/>
    <property type="match status" value="1"/>
</dbReference>
<gene>
    <name evidence="15" type="ORF">F5878DRAFT_606604</name>
</gene>
<accession>A0AA38PH36</accession>
<keyword evidence="12" id="KW-0227">DNA damage</keyword>
<evidence type="ECO:0000256" key="9">
    <source>
        <dbReference type="PIRSR" id="PIRSR604808-2"/>
    </source>
</evidence>
<feature type="compositionally biased region" description="Basic and acidic residues" evidence="13">
    <location>
        <begin position="415"/>
        <end position="426"/>
    </location>
</feature>
<keyword evidence="15" id="KW-0255">Endonuclease</keyword>
<evidence type="ECO:0000256" key="13">
    <source>
        <dbReference type="SAM" id="MobiDB-lite"/>
    </source>
</evidence>
<reference evidence="15" key="1">
    <citation type="submission" date="2022-08" db="EMBL/GenBank/DDBJ databases">
        <authorList>
            <consortium name="DOE Joint Genome Institute"/>
            <person name="Min B."/>
            <person name="Riley R."/>
            <person name="Sierra-Patev S."/>
            <person name="Naranjo-Ortiz M."/>
            <person name="Looney B."/>
            <person name="Konkel Z."/>
            <person name="Slot J.C."/>
            <person name="Sakamoto Y."/>
            <person name="Steenwyk J.L."/>
            <person name="Rokas A."/>
            <person name="Carro J."/>
            <person name="Camarero S."/>
            <person name="Ferreira P."/>
            <person name="Molpeceres G."/>
            <person name="Ruiz-Duenas F.J."/>
            <person name="Serrano A."/>
            <person name="Henrissat B."/>
            <person name="Drula E."/>
            <person name="Hughes K.W."/>
            <person name="Mata J.L."/>
            <person name="Ishikawa N.K."/>
            <person name="Vargas-Isla R."/>
            <person name="Ushijima S."/>
            <person name="Smith C.A."/>
            <person name="Ahrendt S."/>
            <person name="Andreopoulos W."/>
            <person name="He G."/>
            <person name="Labutti K."/>
            <person name="Lipzen A."/>
            <person name="Ng V."/>
            <person name="Sandor L."/>
            <person name="Barry K."/>
            <person name="Martinez A.T."/>
            <person name="Xiao Y."/>
            <person name="Gibbons J.G."/>
            <person name="Terashima K."/>
            <person name="Hibbett D.S."/>
            <person name="Grigoriev I.V."/>
        </authorList>
    </citation>
    <scope>NUCLEOTIDE SEQUENCE</scope>
    <source>
        <strain evidence="15">TFB9207</strain>
    </source>
</reference>
<keyword evidence="5" id="KW-0862">Zinc</keyword>
<comment type="cofactor">
    <cofactor evidence="9 12">
        <name>Mg(2+)</name>
        <dbReference type="ChEBI" id="CHEBI:18420"/>
    </cofactor>
    <cofactor evidence="9 12">
        <name>Mn(2+)</name>
        <dbReference type="ChEBI" id="CHEBI:29035"/>
    </cofactor>
    <text evidence="9 12">Probably binds two magnesium or manganese ions per subunit.</text>
</comment>
<feature type="site" description="Transition state stabilizer" evidence="10">
    <location>
        <position position="203"/>
    </location>
</feature>
<dbReference type="PROSITE" id="PS51435">
    <property type="entry name" value="AP_NUCLEASE_F1_4"/>
    <property type="match status" value="1"/>
</dbReference>
<dbReference type="GO" id="GO:0005634">
    <property type="term" value="C:nucleus"/>
    <property type="evidence" value="ECO:0007669"/>
    <property type="project" value="TreeGrafter"/>
</dbReference>
<feature type="compositionally biased region" description="Low complexity" evidence="13">
    <location>
        <begin position="459"/>
        <end position="474"/>
    </location>
</feature>
<dbReference type="GO" id="GO:0003906">
    <property type="term" value="F:DNA-(apurinic or apyrimidinic site) endonuclease activity"/>
    <property type="evidence" value="ECO:0007669"/>
    <property type="project" value="TreeGrafter"/>
</dbReference>
<dbReference type="EMBL" id="MU805993">
    <property type="protein sequence ID" value="KAJ3842828.1"/>
    <property type="molecule type" value="Genomic_DNA"/>
</dbReference>
<feature type="region of interest" description="Disordered" evidence="13">
    <location>
        <begin position="441"/>
        <end position="563"/>
    </location>
</feature>
<name>A0AA38PH36_9AGAR</name>
<feature type="compositionally biased region" description="Basic and acidic residues" evidence="13">
    <location>
        <begin position="506"/>
        <end position="517"/>
    </location>
</feature>
<feature type="binding site" evidence="9">
    <location>
        <position position="7"/>
    </location>
    <ligand>
        <name>Mg(2+)</name>
        <dbReference type="ChEBI" id="CHEBI:18420"/>
        <label>1</label>
    </ligand>
</feature>
<dbReference type="Pfam" id="PF03372">
    <property type="entry name" value="Exo_endo_phos"/>
    <property type="match status" value="1"/>
</dbReference>
<feature type="site" description="Interaction with DNA substrate" evidence="10">
    <location>
        <position position="315"/>
    </location>
</feature>
<proteinExistence type="inferred from homology"/>
<keyword evidence="7" id="KW-0539">Nucleus</keyword>
<keyword evidence="16" id="KW-1185">Reference proteome</keyword>
<keyword evidence="3 11" id="KW-0863">Zinc-finger</keyword>
<feature type="active site" description="Proton donor/acceptor" evidence="8">
    <location>
        <position position="201"/>
    </location>
</feature>
<keyword evidence="12" id="KW-0234">DNA repair</keyword>
<evidence type="ECO:0000256" key="2">
    <source>
        <dbReference type="ARBA" id="ARBA00022723"/>
    </source>
</evidence>
<evidence type="ECO:0000256" key="11">
    <source>
        <dbReference type="PROSITE-ProRule" id="PRU01343"/>
    </source>
</evidence>